<accession>A0A2R3Z9T0</accession>
<dbReference type="GO" id="GO:0009307">
    <property type="term" value="P:DNA restriction-modification system"/>
    <property type="evidence" value="ECO:0007669"/>
    <property type="project" value="UniProtKB-KW"/>
</dbReference>
<dbReference type="KEGG" id="grs:C7S20_18340"/>
<protein>
    <submittedName>
        <fullName evidence="3">Restriction endonuclease subunit S</fullName>
    </submittedName>
</protein>
<evidence type="ECO:0000256" key="2">
    <source>
        <dbReference type="ARBA" id="ARBA00023125"/>
    </source>
</evidence>
<dbReference type="PANTHER" id="PTHR43140:SF1">
    <property type="entry name" value="TYPE I RESTRICTION ENZYME ECOKI SPECIFICITY SUBUNIT"/>
    <property type="match status" value="1"/>
</dbReference>
<keyword evidence="2" id="KW-0238">DNA-binding</keyword>
<dbReference type="Proteomes" id="UP000241507">
    <property type="component" value="Chromosome"/>
</dbReference>
<keyword evidence="3" id="KW-0255">Endonuclease</keyword>
<evidence type="ECO:0000313" key="4">
    <source>
        <dbReference type="Proteomes" id="UP000241507"/>
    </source>
</evidence>
<dbReference type="RefSeq" id="WP_107013818.1">
    <property type="nucleotide sequence ID" value="NZ_CP028136.1"/>
</dbReference>
<evidence type="ECO:0000256" key="1">
    <source>
        <dbReference type="ARBA" id="ARBA00022747"/>
    </source>
</evidence>
<dbReference type="Gene3D" id="3.90.220.20">
    <property type="entry name" value="DNA methylase specificity domains"/>
    <property type="match status" value="2"/>
</dbReference>
<dbReference type="GO" id="GO:0003677">
    <property type="term" value="F:DNA binding"/>
    <property type="evidence" value="ECO:0007669"/>
    <property type="project" value="UniProtKB-KW"/>
</dbReference>
<dbReference type="EMBL" id="CP028136">
    <property type="protein sequence ID" value="AVR47048.1"/>
    <property type="molecule type" value="Genomic_DNA"/>
</dbReference>
<dbReference type="GO" id="GO:0004519">
    <property type="term" value="F:endonuclease activity"/>
    <property type="evidence" value="ECO:0007669"/>
    <property type="project" value="UniProtKB-KW"/>
</dbReference>
<dbReference type="SUPFAM" id="SSF116734">
    <property type="entry name" value="DNA methylase specificity domain"/>
    <property type="match status" value="2"/>
</dbReference>
<reference evidence="4" key="1">
    <citation type="submission" date="2018-03" db="EMBL/GenBank/DDBJ databases">
        <title>Gramella fulva sp. nov., isolated from a dry surface of tidal flat.</title>
        <authorList>
            <person name="Hwang S.H."/>
            <person name="Hwang W.M."/>
            <person name="Kang K."/>
            <person name="Ahn T.-Y."/>
        </authorList>
    </citation>
    <scope>NUCLEOTIDE SEQUENCE [LARGE SCALE GENOMIC DNA]</scope>
    <source>
        <strain evidence="4">SH35</strain>
    </source>
</reference>
<keyword evidence="3" id="KW-0378">Hydrolase</keyword>
<keyword evidence="1" id="KW-0680">Restriction system</keyword>
<dbReference type="AlphaFoldDB" id="A0A2R3Z9T0"/>
<keyword evidence="3" id="KW-0540">Nuclease</keyword>
<dbReference type="REBASE" id="248140">
    <property type="entry name" value="S.GspSH35ORF18345P"/>
</dbReference>
<organism evidence="3 4">
    <name type="scientific">Christiangramia fulva</name>
    <dbReference type="NCBI Taxonomy" id="2126553"/>
    <lineage>
        <taxon>Bacteria</taxon>
        <taxon>Pseudomonadati</taxon>
        <taxon>Bacteroidota</taxon>
        <taxon>Flavobacteriia</taxon>
        <taxon>Flavobacteriales</taxon>
        <taxon>Flavobacteriaceae</taxon>
        <taxon>Christiangramia</taxon>
    </lineage>
</organism>
<keyword evidence="4" id="KW-1185">Reference proteome</keyword>
<proteinExistence type="predicted"/>
<evidence type="ECO:0000313" key="3">
    <source>
        <dbReference type="EMBL" id="AVR47048.1"/>
    </source>
</evidence>
<dbReference type="InterPro" id="IPR051212">
    <property type="entry name" value="Type-I_RE_S_subunit"/>
</dbReference>
<dbReference type="InterPro" id="IPR044946">
    <property type="entry name" value="Restrct_endonuc_typeI_TRD_sf"/>
</dbReference>
<dbReference type="Gene3D" id="1.10.287.1120">
    <property type="entry name" value="Bipartite methylase S protein"/>
    <property type="match status" value="1"/>
</dbReference>
<name>A0A2R3Z9T0_9FLAO</name>
<sequence length="452" mass="51111">MEAVKEKVRLQRYPAYKDSGVEWLGEIPEHWKLLRGNYVFDIINDRSPKGEEDLLSVSEHDGVKLRSESNVNMFMAESYVGYKMCQKGDLVINSLWAWSRGLGISKYNGIVSTAYSVYRPDHSNYDKDYLNYLLRIEKYVAQYVIASKGIWISRLQLSDWSFLRLPILSPPKQEQTAIATFLNEKCCKIDTAIAQKEKLIQLLKERKQIIIQNAVTKGLDPDVKMKDSGVEWIGEIPEHWEVNKLKKFITGLESGVSVNASESETASLDEIGVLKTSCVYGYAFKASENKKVFQSDLSRVKCPVRKGAIIISRMNAPDLVGASGLVKDDFPNLFLPDRLWQTVYSKTIDFDAKWLSQNLISIGFRGCVTAIATGSSPSMKNISKGDLLNLSIATPPIEEQRAITKHIEEKSKRIKHSISLNLQQIERLKEYKSSLIDAAVTGKIKVPNYDLK</sequence>
<dbReference type="PANTHER" id="PTHR43140">
    <property type="entry name" value="TYPE-1 RESTRICTION ENZYME ECOKI SPECIFICITY PROTEIN"/>
    <property type="match status" value="1"/>
</dbReference>
<dbReference type="OrthoDB" id="667970at2"/>
<gene>
    <name evidence="3" type="ORF">C7S20_18340</name>
</gene>